<organism evidence="2 3">
    <name type="scientific">Spirosoma sordidisoli</name>
    <dbReference type="NCBI Taxonomy" id="2502893"/>
    <lineage>
        <taxon>Bacteria</taxon>
        <taxon>Pseudomonadati</taxon>
        <taxon>Bacteroidota</taxon>
        <taxon>Cytophagia</taxon>
        <taxon>Cytophagales</taxon>
        <taxon>Cytophagaceae</taxon>
        <taxon>Spirosoma</taxon>
    </lineage>
</organism>
<name>A0A4Q2UPT3_9BACT</name>
<sequence length="533" mass="58809">MTPITPGFAPNPNSAPSPTLAAALMPTENLAQRRADQQAGLYFQSQLNEVWRQQNAERQAAIVDLEKTNNQIGSMGLLGPDASRLYNQFAEPWRRKVEDIIKNEYQGDVRRFRREKGDYLMGEFNTMLTTSRELQQAQQNKTNYALWLKDKQDGKLALGDMDTAFAQFTNGDRPDLPYAGGYEPPKNVFDRIAKGTKPGYEWGLSVKDERGNHIGYAPVPASREDIYREALNDGLSPAQASDYVDNKLRYQGGVNWGMKQPDPYKLRQDAIENEQWKMKFNQAERFQAQDIGERRADRAAREKARKEEAAAKAKVPGAGLPSYYDRLFSTTGFNERFQVPGQSGLSFPQRSGIVAGERDALLAALGYDDKNARELTNADNPAIPQDKPIKVNAVTPGQVMYRVGGGQTVTGPAVISADGSKVIPMKDGILREVTEIDPSRIIQLPAARFGGPAGVPIMAVKAKVNLKAADGTTKFNQDVFIPVSTSMNTRAGLTDLTPFGSPNPRAAAMQPTGYDGPDQPTTRTYVQQLLNED</sequence>
<evidence type="ECO:0000313" key="2">
    <source>
        <dbReference type="EMBL" id="RYC69620.1"/>
    </source>
</evidence>
<evidence type="ECO:0000256" key="1">
    <source>
        <dbReference type="SAM" id="MobiDB-lite"/>
    </source>
</evidence>
<reference evidence="2 3" key="1">
    <citation type="submission" date="2019-01" db="EMBL/GenBank/DDBJ databases">
        <title>Spirosoma flava sp. nov., a propanil-degrading bacterium isolated from herbicide-contaminated soil.</title>
        <authorList>
            <person name="Zhang L."/>
            <person name="Jiang J.-D."/>
        </authorList>
    </citation>
    <scope>NUCLEOTIDE SEQUENCE [LARGE SCALE GENOMIC DNA]</scope>
    <source>
        <strain evidence="2 3">TY50</strain>
    </source>
</reference>
<dbReference type="EMBL" id="SBLB01000003">
    <property type="protein sequence ID" value="RYC69620.1"/>
    <property type="molecule type" value="Genomic_DNA"/>
</dbReference>
<evidence type="ECO:0000313" key="3">
    <source>
        <dbReference type="Proteomes" id="UP000290407"/>
    </source>
</evidence>
<comment type="caution">
    <text evidence="2">The sequence shown here is derived from an EMBL/GenBank/DDBJ whole genome shotgun (WGS) entry which is preliminary data.</text>
</comment>
<protein>
    <submittedName>
        <fullName evidence="2">Uncharacterized protein</fullName>
    </submittedName>
</protein>
<dbReference type="RefSeq" id="WP_129601833.1">
    <property type="nucleotide sequence ID" value="NZ_SBLB01000003.1"/>
</dbReference>
<dbReference type="Proteomes" id="UP000290407">
    <property type="component" value="Unassembled WGS sequence"/>
</dbReference>
<dbReference type="AlphaFoldDB" id="A0A4Q2UPT3"/>
<feature type="region of interest" description="Disordered" evidence="1">
    <location>
        <begin position="496"/>
        <end position="522"/>
    </location>
</feature>
<accession>A0A4Q2UPT3</accession>
<keyword evidence="3" id="KW-1185">Reference proteome</keyword>
<gene>
    <name evidence="2" type="ORF">EQG79_13535</name>
</gene>
<proteinExistence type="predicted"/>